<dbReference type="InterPro" id="IPR052928">
    <property type="entry name" value="Desiccation-related_membrane"/>
</dbReference>
<evidence type="ECO:0000313" key="1">
    <source>
        <dbReference type="EMBL" id="OGZ54720.1"/>
    </source>
</evidence>
<evidence type="ECO:0000313" key="2">
    <source>
        <dbReference type="Proteomes" id="UP000179106"/>
    </source>
</evidence>
<dbReference type="InterPro" id="IPR024623">
    <property type="entry name" value="YtxH"/>
</dbReference>
<dbReference type="PANTHER" id="PTHR35792">
    <property type="entry name" value="GENERAL STRESS PROTEIN"/>
    <property type="match status" value="1"/>
</dbReference>
<protein>
    <recommendedName>
        <fullName evidence="3">Gas vesicle protein</fullName>
    </recommendedName>
</protein>
<dbReference type="Pfam" id="PF12732">
    <property type="entry name" value="YtxH"/>
    <property type="match status" value="1"/>
</dbReference>
<accession>A0A1G2GXA4</accession>
<reference evidence="1 2" key="1">
    <citation type="journal article" date="2016" name="Nat. Commun.">
        <title>Thousands of microbial genomes shed light on interconnected biogeochemical processes in an aquifer system.</title>
        <authorList>
            <person name="Anantharaman K."/>
            <person name="Brown C.T."/>
            <person name="Hug L.A."/>
            <person name="Sharon I."/>
            <person name="Castelle C.J."/>
            <person name="Probst A.J."/>
            <person name="Thomas B.C."/>
            <person name="Singh A."/>
            <person name="Wilkins M.J."/>
            <person name="Karaoz U."/>
            <person name="Brodie E.L."/>
            <person name="Williams K.H."/>
            <person name="Hubbard S.S."/>
            <person name="Banfield J.F."/>
        </authorList>
    </citation>
    <scope>NUCLEOTIDE SEQUENCE [LARGE SCALE GENOMIC DNA]</scope>
</reference>
<dbReference type="Proteomes" id="UP000179106">
    <property type="component" value="Unassembled WGS sequence"/>
</dbReference>
<proteinExistence type="predicted"/>
<name>A0A1G2GXA4_9BACT</name>
<sequence>MKNMKNAKSGLLGGALVGAALGVAAGMLLAPKSGKKLRKDISRRIADFHKYISPKIKQLENMSEAQYKAFMKNAIAGYSRARKLSVAEAKELSGYAQKFWTHFKKNF</sequence>
<gene>
    <name evidence="1" type="ORF">A3B25_01530</name>
</gene>
<organism evidence="1 2">
    <name type="scientific">Candidatus Ryanbacteria bacterium RIFCSPLOWO2_01_FULL_48_26</name>
    <dbReference type="NCBI Taxonomy" id="1802126"/>
    <lineage>
        <taxon>Bacteria</taxon>
        <taxon>Candidatus Ryaniibacteriota</taxon>
    </lineage>
</organism>
<dbReference type="AlphaFoldDB" id="A0A1G2GXA4"/>
<comment type="caution">
    <text evidence="1">The sequence shown here is derived from an EMBL/GenBank/DDBJ whole genome shotgun (WGS) entry which is preliminary data.</text>
</comment>
<evidence type="ECO:0008006" key="3">
    <source>
        <dbReference type="Google" id="ProtNLM"/>
    </source>
</evidence>
<dbReference type="STRING" id="1802126.A3B25_01530"/>
<dbReference type="PANTHER" id="PTHR35792:SF2">
    <property type="entry name" value="GENERAL STRESS PROTEIN"/>
    <property type="match status" value="1"/>
</dbReference>
<dbReference type="EMBL" id="MHNW01000002">
    <property type="protein sequence ID" value="OGZ54720.1"/>
    <property type="molecule type" value="Genomic_DNA"/>
</dbReference>